<dbReference type="EC" id="2.4.2.-" evidence="5"/>
<evidence type="ECO:0000256" key="2">
    <source>
        <dbReference type="ARBA" id="ARBA00023242"/>
    </source>
</evidence>
<dbReference type="PANTHER" id="PTHR45740">
    <property type="entry name" value="POLY [ADP-RIBOSE] POLYMERASE"/>
    <property type="match status" value="1"/>
</dbReference>
<dbReference type="SUPFAM" id="SSF56399">
    <property type="entry name" value="ADP-ribosylation"/>
    <property type="match status" value="1"/>
</dbReference>
<dbReference type="PROSITE" id="PS51059">
    <property type="entry name" value="PARP_CATALYTIC"/>
    <property type="match status" value="1"/>
</dbReference>
<keyword evidence="2" id="KW-0539">Nucleus</keyword>
<dbReference type="EnsemblMetazoa" id="Aqu2.1.28356_001">
    <property type="protein sequence ID" value="Aqu2.1.28356_001"/>
    <property type="gene ID" value="Aqu2.1.28356"/>
</dbReference>
<dbReference type="InterPro" id="IPR000504">
    <property type="entry name" value="RRM_dom"/>
</dbReference>
<dbReference type="PROSITE" id="PS50918">
    <property type="entry name" value="WWE"/>
    <property type="match status" value="1"/>
</dbReference>
<accession>A0A1X7UL11</accession>
<comment type="subcellular location">
    <subcellularLocation>
        <location evidence="1">Nucleus</location>
    </subcellularLocation>
</comment>
<dbReference type="SUPFAM" id="SSF54928">
    <property type="entry name" value="RNA-binding domain, RBD"/>
    <property type="match status" value="2"/>
</dbReference>
<dbReference type="Pfam" id="PF00644">
    <property type="entry name" value="PARP"/>
    <property type="match status" value="1"/>
</dbReference>
<dbReference type="GO" id="GO:0003723">
    <property type="term" value="F:RNA binding"/>
    <property type="evidence" value="ECO:0007669"/>
    <property type="project" value="UniProtKB-UniRule"/>
</dbReference>
<evidence type="ECO:0000313" key="10">
    <source>
        <dbReference type="EnsemblMetazoa" id="Aqu2.1.28356_001"/>
    </source>
</evidence>
<evidence type="ECO:0000259" key="9">
    <source>
        <dbReference type="PROSITE" id="PS51059"/>
    </source>
</evidence>
<reference evidence="10" key="1">
    <citation type="submission" date="2017-05" db="UniProtKB">
        <authorList>
            <consortium name="EnsemblMetazoa"/>
        </authorList>
    </citation>
    <scope>IDENTIFICATION</scope>
</reference>
<dbReference type="Pfam" id="PF00076">
    <property type="entry name" value="RRM_1"/>
    <property type="match status" value="3"/>
</dbReference>
<name>A0A1X7UL11_AMPQE</name>
<evidence type="ECO:0000256" key="3">
    <source>
        <dbReference type="ARBA" id="ARBA00024347"/>
    </source>
</evidence>
<dbReference type="Gene3D" id="3.30.70.330">
    <property type="match status" value="3"/>
</dbReference>
<dbReference type="PROSITE" id="PS50102">
    <property type="entry name" value="RRM"/>
    <property type="match status" value="3"/>
</dbReference>
<dbReference type="GO" id="GO:0003950">
    <property type="term" value="F:NAD+ poly-ADP-ribosyltransferase activity"/>
    <property type="evidence" value="ECO:0007669"/>
    <property type="project" value="UniProtKB-UniRule"/>
</dbReference>
<dbReference type="InterPro" id="IPR012677">
    <property type="entry name" value="Nucleotide-bd_a/b_plait_sf"/>
</dbReference>
<evidence type="ECO:0000256" key="5">
    <source>
        <dbReference type="RuleBase" id="RU362114"/>
    </source>
</evidence>
<dbReference type="GO" id="GO:0005634">
    <property type="term" value="C:nucleus"/>
    <property type="evidence" value="ECO:0007669"/>
    <property type="project" value="UniProtKB-SubCell"/>
</dbReference>
<evidence type="ECO:0000259" key="8">
    <source>
        <dbReference type="PROSITE" id="PS50918"/>
    </source>
</evidence>
<organism evidence="10">
    <name type="scientific">Amphimedon queenslandica</name>
    <name type="common">Sponge</name>
    <dbReference type="NCBI Taxonomy" id="400682"/>
    <lineage>
        <taxon>Eukaryota</taxon>
        <taxon>Metazoa</taxon>
        <taxon>Porifera</taxon>
        <taxon>Demospongiae</taxon>
        <taxon>Heteroscleromorpha</taxon>
        <taxon>Haplosclerida</taxon>
        <taxon>Niphatidae</taxon>
        <taxon>Amphimedon</taxon>
    </lineage>
</organism>
<keyword evidence="4" id="KW-0694">RNA-binding</keyword>
<comment type="similarity">
    <text evidence="3">Belongs to the ARTD/PARP family.</text>
</comment>
<evidence type="ECO:0000256" key="1">
    <source>
        <dbReference type="ARBA" id="ARBA00004123"/>
    </source>
</evidence>
<sequence length="842" mass="95240">MKKRRPGSTSTDKRKPGSPRQRNVSVQIRPKSITTKPSASLCAELPEQQYTIKVNHLPRGANERELLRCYNRFGVISSYKIIPATKESYALITYETESDAERAVRYTDGTTVIGSIVSVVCKWKDSTPTKEQYTLKVTNLSLHVTQKEMEHTCCSYSDYQSLKVNKGHAYVNFLSLRGAERAMESLRKVEFYGQCPKVNLKESSIQSQPHSDYKKTTSSIPHCRSVITHHHGSSPHTVSPQAQQVETSTVKVTLSGRGVTGEALEEYFSQFGDVLQTPAIIPGKPDYAYVKFESSEEAKAACIPNKVNFDGTLVSIKLSNKPSLPALIEKSSKLVTDEDDSLVNLITIRKFHKLEDHLSSIVTTKASKDGRGIHISGDKDKVDIAESIVRLYMKQLQDQIISKSMYLNCQFIPLLKNLEVFQAIQQHFDVEFKVILPNGSTKSIAAFSNTIASAMSSSSYPLTVESISEYLSGADAVSWSFFDDNQKFTLMSATDSAEIEKLYQEYLGPLSHHKLVHPHYSRRRWQYKYNFDKMVQINTTTKKQRKIKRVDPSSLCLSCRGLEDDVKTTIAGLNEILEEMVIKKSLTGCSIDIVEPITKLARSFCVKVDSSLDDKIIVSGCRDYLTKVFLVLEEKRDSLKFTPLLPSEWEPQTDNTELKRVTAKSSSSEWLKVVNAVKKTMKEAKIIKVQRIQNKYLYHKYALCKRRMHEKNGGEVNEKWLFHGSSEVSPEVIYESEHGFDFRYSGDSSLWGKGAYFAVNASYSGVSYAFRTPERYRQIFIAFVLTGNSIRMERDSTLFAPPKKKDGSLYDSVNGVTGSSRVYIVYDHDKSYPAYLITFQFQ</sequence>
<dbReference type="GO" id="GO:1990404">
    <property type="term" value="F:NAD+-protein mono-ADP-ribosyltransferase activity"/>
    <property type="evidence" value="ECO:0007669"/>
    <property type="project" value="TreeGrafter"/>
</dbReference>
<dbReference type="InterPro" id="IPR035979">
    <property type="entry name" value="RBD_domain_sf"/>
</dbReference>
<evidence type="ECO:0000256" key="6">
    <source>
        <dbReference type="SAM" id="MobiDB-lite"/>
    </source>
</evidence>
<evidence type="ECO:0000256" key="4">
    <source>
        <dbReference type="PROSITE-ProRule" id="PRU00176"/>
    </source>
</evidence>
<dbReference type="eggNOG" id="KOG2633">
    <property type="taxonomic scope" value="Eukaryota"/>
</dbReference>
<dbReference type="SUPFAM" id="SSF117839">
    <property type="entry name" value="WWE domain"/>
    <property type="match status" value="1"/>
</dbReference>
<proteinExistence type="inferred from homology"/>
<feature type="domain" description="WWE" evidence="8">
    <location>
        <begin position="463"/>
        <end position="549"/>
    </location>
</feature>
<dbReference type="InterPro" id="IPR004170">
    <property type="entry name" value="WWE_dom"/>
</dbReference>
<dbReference type="Gene3D" id="3.90.228.10">
    <property type="match status" value="1"/>
</dbReference>
<dbReference type="InterPro" id="IPR037197">
    <property type="entry name" value="WWE_dom_sf"/>
</dbReference>
<dbReference type="InterPro" id="IPR051712">
    <property type="entry name" value="ARTD-AVP"/>
</dbReference>
<dbReference type="Pfam" id="PF02825">
    <property type="entry name" value="WWE"/>
    <property type="match status" value="1"/>
</dbReference>
<feature type="domain" description="PARP catalytic" evidence="9">
    <location>
        <begin position="645"/>
        <end position="842"/>
    </location>
</feature>
<keyword evidence="5" id="KW-0808">Transferase</keyword>
<evidence type="ECO:0000259" key="7">
    <source>
        <dbReference type="PROSITE" id="PS50102"/>
    </source>
</evidence>
<dbReference type="InParanoid" id="A0A1X7UL11"/>
<dbReference type="InterPro" id="IPR012317">
    <property type="entry name" value="Poly(ADP-ribose)pol_cat_dom"/>
</dbReference>
<dbReference type="CDD" id="cd00590">
    <property type="entry name" value="RRM_SF"/>
    <property type="match status" value="2"/>
</dbReference>
<keyword evidence="5" id="KW-0328">Glycosyltransferase</keyword>
<feature type="domain" description="RRM" evidence="7">
    <location>
        <begin position="50"/>
        <end position="119"/>
    </location>
</feature>
<feature type="region of interest" description="Disordered" evidence="6">
    <location>
        <begin position="1"/>
        <end position="26"/>
    </location>
</feature>
<feature type="domain" description="RRM" evidence="7">
    <location>
        <begin position="248"/>
        <end position="321"/>
    </location>
</feature>
<protein>
    <recommendedName>
        <fullName evidence="5">Poly [ADP-ribose] polymerase</fullName>
        <shortName evidence="5">PARP</shortName>
        <ecNumber evidence="5">2.4.2.-</ecNumber>
    </recommendedName>
</protein>
<dbReference type="Gene3D" id="3.30.720.50">
    <property type="match status" value="1"/>
</dbReference>
<dbReference type="SMART" id="SM00360">
    <property type="entry name" value="RRM"/>
    <property type="match status" value="3"/>
</dbReference>
<feature type="domain" description="RRM" evidence="7">
    <location>
        <begin position="133"/>
        <end position="203"/>
    </location>
</feature>
<dbReference type="OrthoDB" id="438889at2759"/>
<dbReference type="PANTHER" id="PTHR45740:SF2">
    <property type="entry name" value="POLY [ADP-RIBOSE] POLYMERASE"/>
    <property type="match status" value="1"/>
</dbReference>
<dbReference type="AlphaFoldDB" id="A0A1X7UL11"/>
<keyword evidence="5" id="KW-0520">NAD</keyword>